<evidence type="ECO:0000313" key="4">
    <source>
        <dbReference type="Proteomes" id="UP001156870"/>
    </source>
</evidence>
<dbReference type="GO" id="GO:0016757">
    <property type="term" value="F:glycosyltransferase activity"/>
    <property type="evidence" value="ECO:0007669"/>
    <property type="project" value="InterPro"/>
</dbReference>
<dbReference type="Gene3D" id="3.40.50.2000">
    <property type="entry name" value="Glycogen Phosphorylase B"/>
    <property type="match status" value="1"/>
</dbReference>
<dbReference type="EMBL" id="BSPD01000064">
    <property type="protein sequence ID" value="GLS26971.1"/>
    <property type="molecule type" value="Genomic_DNA"/>
</dbReference>
<sequence length="229" mass="25563">MPRSIKQSNQIIAVSEFTKAELMSELGIDPQKISVTLLAPSPIERSAPSKPKSLENQPFFLFVGTLEPRKNLKNLLLAFSNYLETDKSKQIVIAGKDGWGNISISQIAKKLNIEENVKILGYVTEEELHYLYQNCEALLMPSLYEGFGLPAIEALHYSKPVIATQNSAITQVLSPLVINTENESPEAIHFALKKLKNLEIKEGEAITLQTWQNCAKQTLDVINRISIDL</sequence>
<keyword evidence="4" id="KW-1185">Reference proteome</keyword>
<name>A0AA37T706_9GAMM</name>
<dbReference type="GO" id="GO:0009103">
    <property type="term" value="P:lipopolysaccharide biosynthetic process"/>
    <property type="evidence" value="ECO:0007669"/>
    <property type="project" value="TreeGrafter"/>
</dbReference>
<dbReference type="Proteomes" id="UP001156870">
    <property type="component" value="Unassembled WGS sequence"/>
</dbReference>
<dbReference type="AlphaFoldDB" id="A0AA37T706"/>
<dbReference type="Pfam" id="PF00534">
    <property type="entry name" value="Glycos_transf_1"/>
    <property type="match status" value="1"/>
</dbReference>
<keyword evidence="1" id="KW-0808">Transferase</keyword>
<dbReference type="PANTHER" id="PTHR46401:SF2">
    <property type="entry name" value="GLYCOSYLTRANSFERASE WBBK-RELATED"/>
    <property type="match status" value="1"/>
</dbReference>
<dbReference type="SUPFAM" id="SSF53756">
    <property type="entry name" value="UDP-Glycosyltransferase/glycogen phosphorylase"/>
    <property type="match status" value="1"/>
</dbReference>
<dbReference type="InterPro" id="IPR001296">
    <property type="entry name" value="Glyco_trans_1"/>
</dbReference>
<evidence type="ECO:0000259" key="2">
    <source>
        <dbReference type="Pfam" id="PF00534"/>
    </source>
</evidence>
<evidence type="ECO:0000256" key="1">
    <source>
        <dbReference type="ARBA" id="ARBA00022679"/>
    </source>
</evidence>
<gene>
    <name evidence="3" type="ORF">GCM10007877_26900</name>
</gene>
<dbReference type="CDD" id="cd03809">
    <property type="entry name" value="GT4_MtfB-like"/>
    <property type="match status" value="1"/>
</dbReference>
<proteinExistence type="predicted"/>
<protein>
    <recommendedName>
        <fullName evidence="2">Glycosyl transferase family 1 domain-containing protein</fullName>
    </recommendedName>
</protein>
<dbReference type="PANTHER" id="PTHR46401">
    <property type="entry name" value="GLYCOSYLTRANSFERASE WBBK-RELATED"/>
    <property type="match status" value="1"/>
</dbReference>
<comment type="caution">
    <text evidence="3">The sequence shown here is derived from an EMBL/GenBank/DDBJ whole genome shotgun (WGS) entry which is preliminary data.</text>
</comment>
<reference evidence="3 4" key="1">
    <citation type="journal article" date="2014" name="Int. J. Syst. Evol. Microbiol.">
        <title>Complete genome sequence of Corynebacterium casei LMG S-19264T (=DSM 44701T), isolated from a smear-ripened cheese.</title>
        <authorList>
            <consortium name="US DOE Joint Genome Institute (JGI-PGF)"/>
            <person name="Walter F."/>
            <person name="Albersmeier A."/>
            <person name="Kalinowski J."/>
            <person name="Ruckert C."/>
        </authorList>
    </citation>
    <scope>NUCLEOTIDE SEQUENCE [LARGE SCALE GENOMIC DNA]</scope>
    <source>
        <strain evidence="3 4">NBRC 110095</strain>
    </source>
</reference>
<feature type="domain" description="Glycosyl transferase family 1" evidence="2">
    <location>
        <begin position="50"/>
        <end position="200"/>
    </location>
</feature>
<organism evidence="3 4">
    <name type="scientific">Marinibactrum halimedae</name>
    <dbReference type="NCBI Taxonomy" id="1444977"/>
    <lineage>
        <taxon>Bacteria</taxon>
        <taxon>Pseudomonadati</taxon>
        <taxon>Pseudomonadota</taxon>
        <taxon>Gammaproteobacteria</taxon>
        <taxon>Cellvibrionales</taxon>
        <taxon>Cellvibrionaceae</taxon>
        <taxon>Marinibactrum</taxon>
    </lineage>
</organism>
<accession>A0AA37T706</accession>
<evidence type="ECO:0000313" key="3">
    <source>
        <dbReference type="EMBL" id="GLS26971.1"/>
    </source>
</evidence>